<dbReference type="SUPFAM" id="SSF103473">
    <property type="entry name" value="MFS general substrate transporter"/>
    <property type="match status" value="1"/>
</dbReference>
<dbReference type="GO" id="GO:0005886">
    <property type="term" value="C:plasma membrane"/>
    <property type="evidence" value="ECO:0007669"/>
    <property type="project" value="UniProtKB-SubCell"/>
</dbReference>
<proteinExistence type="predicted"/>
<dbReference type="InterPro" id="IPR000109">
    <property type="entry name" value="POT_fam"/>
</dbReference>
<feature type="transmembrane region" description="Helical" evidence="7">
    <location>
        <begin position="75"/>
        <end position="92"/>
    </location>
</feature>
<evidence type="ECO:0000256" key="3">
    <source>
        <dbReference type="ARBA" id="ARBA00022475"/>
    </source>
</evidence>
<evidence type="ECO:0000313" key="9">
    <source>
        <dbReference type="EMBL" id="EJW99802.1"/>
    </source>
</evidence>
<feature type="non-terminal residue" evidence="9">
    <location>
        <position position="403"/>
    </location>
</feature>
<evidence type="ECO:0000256" key="4">
    <source>
        <dbReference type="ARBA" id="ARBA00022692"/>
    </source>
</evidence>
<feature type="transmembrane region" description="Helical" evidence="7">
    <location>
        <begin position="180"/>
        <end position="200"/>
    </location>
</feature>
<dbReference type="EMBL" id="AMCI01003644">
    <property type="protein sequence ID" value="EJW99802.1"/>
    <property type="molecule type" value="Genomic_DNA"/>
</dbReference>
<keyword evidence="2" id="KW-0813">Transport</keyword>
<dbReference type="InterPro" id="IPR020846">
    <property type="entry name" value="MFS_dom"/>
</dbReference>
<dbReference type="GO" id="GO:0006857">
    <property type="term" value="P:oligopeptide transport"/>
    <property type="evidence" value="ECO:0007669"/>
    <property type="project" value="InterPro"/>
</dbReference>
<dbReference type="GO" id="GO:0022857">
    <property type="term" value="F:transmembrane transporter activity"/>
    <property type="evidence" value="ECO:0007669"/>
    <property type="project" value="InterPro"/>
</dbReference>
<feature type="transmembrane region" description="Helical" evidence="7">
    <location>
        <begin position="48"/>
        <end position="68"/>
    </location>
</feature>
<dbReference type="InterPro" id="IPR050171">
    <property type="entry name" value="MFS_Transporters"/>
</dbReference>
<dbReference type="PANTHER" id="PTHR23517">
    <property type="entry name" value="RESISTANCE PROTEIN MDTM, PUTATIVE-RELATED-RELATED"/>
    <property type="match status" value="1"/>
</dbReference>
<feature type="transmembrane region" description="Helical" evidence="7">
    <location>
        <begin position="235"/>
        <end position="252"/>
    </location>
</feature>
<keyword evidence="3" id="KW-1003">Cell membrane</keyword>
<protein>
    <submittedName>
        <fullName evidence="9">Amino acid/peptide transporter</fullName>
    </submittedName>
</protein>
<feature type="transmembrane region" description="Helical" evidence="7">
    <location>
        <begin position="307"/>
        <end position="324"/>
    </location>
</feature>
<keyword evidence="4 7" id="KW-0812">Transmembrane</keyword>
<gene>
    <name evidence="9" type="ORF">EVA_12068</name>
</gene>
<evidence type="ECO:0000256" key="7">
    <source>
        <dbReference type="SAM" id="Phobius"/>
    </source>
</evidence>
<dbReference type="PROSITE" id="PS50850">
    <property type="entry name" value="MFS"/>
    <property type="match status" value="1"/>
</dbReference>
<dbReference type="PANTHER" id="PTHR23517:SF15">
    <property type="entry name" value="PROTON-DEPENDENT OLIGOPEPTIDE FAMILY TRANSPORT PROTEIN"/>
    <property type="match status" value="1"/>
</dbReference>
<dbReference type="PROSITE" id="PS01023">
    <property type="entry name" value="PTR2_2"/>
    <property type="match status" value="1"/>
</dbReference>
<feature type="transmembrane region" description="Helical" evidence="7">
    <location>
        <begin position="373"/>
        <end position="395"/>
    </location>
</feature>
<accession>J9GDF5</accession>
<comment type="caution">
    <text evidence="9">The sequence shown here is derived from an EMBL/GenBank/DDBJ whole genome shotgun (WGS) entry which is preliminary data.</text>
</comment>
<sequence length="403" mass="43467">MFEGQPKGLFTLALANTGERFGYYTMLAVFVLFLQENFGLSAAAAGSIYSTFLMFVYFLPFIGGILADKFGYSKMVTLGIVVMFLGYVLLSVPAGTGVFAYGCMFGALALVSLGTGLFKGNLQVMVGNLYDNPRYEAKRDSAFSIFYMAINIGALFAPSAAVAIMDWAQKNMGATPAESYHYAFGVACLSLIISMAIYYLGRPTFAEVLTDKKKEVAKAETHEEELTPAQTKERVVALCLVFAVVIFFWMAFHQNGLTLTYFARDYVQTESTGVQSMMFNVWNLVLVIIGVYAAFSLFQSKTGKGKIISLAVLGGVAAVLYAMYLNLPAITEVTAPIFQQFNPFFVVALTPVSLAFFGMLAMRNAEPSAPKKIGLGMLIAAIGFLVIAAGSQGLATPNVQAAG</sequence>
<evidence type="ECO:0000256" key="1">
    <source>
        <dbReference type="ARBA" id="ARBA00004651"/>
    </source>
</evidence>
<dbReference type="InterPro" id="IPR018456">
    <property type="entry name" value="PTR2_symporter_CS"/>
</dbReference>
<dbReference type="Pfam" id="PF00854">
    <property type="entry name" value="PTR2"/>
    <property type="match status" value="2"/>
</dbReference>
<evidence type="ECO:0000256" key="6">
    <source>
        <dbReference type="ARBA" id="ARBA00023136"/>
    </source>
</evidence>
<evidence type="ECO:0000256" key="2">
    <source>
        <dbReference type="ARBA" id="ARBA00022448"/>
    </source>
</evidence>
<keyword evidence="5 7" id="KW-1133">Transmembrane helix</keyword>
<reference evidence="9" key="1">
    <citation type="journal article" date="2012" name="PLoS ONE">
        <title>Gene sets for utilization of primary and secondary nutrition supplies in the distal gut of endangered iberian lynx.</title>
        <authorList>
            <person name="Alcaide M."/>
            <person name="Messina E."/>
            <person name="Richter M."/>
            <person name="Bargiela R."/>
            <person name="Peplies J."/>
            <person name="Huws S.A."/>
            <person name="Newbold C.J."/>
            <person name="Golyshin P.N."/>
            <person name="Simon M.A."/>
            <person name="Lopez G."/>
            <person name="Yakimov M.M."/>
            <person name="Ferrer M."/>
        </authorList>
    </citation>
    <scope>NUCLEOTIDE SEQUENCE</scope>
</reference>
<organism evidence="9">
    <name type="scientific">gut metagenome</name>
    <dbReference type="NCBI Taxonomy" id="749906"/>
    <lineage>
        <taxon>unclassified sequences</taxon>
        <taxon>metagenomes</taxon>
        <taxon>organismal metagenomes</taxon>
    </lineage>
</organism>
<feature type="domain" description="Major facilitator superfamily (MFS) profile" evidence="8">
    <location>
        <begin position="8"/>
        <end position="403"/>
    </location>
</feature>
<evidence type="ECO:0000259" key="8">
    <source>
        <dbReference type="PROSITE" id="PS50850"/>
    </source>
</evidence>
<feature type="transmembrane region" description="Helical" evidence="7">
    <location>
        <begin position="344"/>
        <end position="361"/>
    </location>
</feature>
<dbReference type="InterPro" id="IPR036259">
    <property type="entry name" value="MFS_trans_sf"/>
</dbReference>
<keyword evidence="6 7" id="KW-0472">Membrane</keyword>
<feature type="transmembrane region" description="Helical" evidence="7">
    <location>
        <begin position="145"/>
        <end position="168"/>
    </location>
</feature>
<name>J9GDF5_9ZZZZ</name>
<evidence type="ECO:0000256" key="5">
    <source>
        <dbReference type="ARBA" id="ARBA00022989"/>
    </source>
</evidence>
<comment type="subcellular location">
    <subcellularLocation>
        <location evidence="1">Cell membrane</location>
        <topology evidence="1">Multi-pass membrane protein</topology>
    </subcellularLocation>
</comment>
<dbReference type="Gene3D" id="1.20.1250.20">
    <property type="entry name" value="MFS general substrate transporter like domains"/>
    <property type="match status" value="3"/>
</dbReference>
<dbReference type="AlphaFoldDB" id="J9GDF5"/>
<feature type="transmembrane region" description="Helical" evidence="7">
    <location>
        <begin position="272"/>
        <end position="295"/>
    </location>
</feature>
<feature type="transmembrane region" description="Helical" evidence="7">
    <location>
        <begin position="98"/>
        <end position="118"/>
    </location>
</feature>
<feature type="transmembrane region" description="Helical" evidence="7">
    <location>
        <begin position="21"/>
        <end position="42"/>
    </location>
</feature>